<evidence type="ECO:0000256" key="8">
    <source>
        <dbReference type="ARBA" id="ARBA00022967"/>
    </source>
</evidence>
<evidence type="ECO:0000313" key="19">
    <source>
        <dbReference type="EMBL" id="JAT52979.1"/>
    </source>
</evidence>
<sequence length="1231" mass="137071">MSVGSMAFERPLLEPSPRPLPTPSPLTSGNPPPSGDLPRPLSEPPVLGDHNPFHYSSSRRANAASRSRADRISLTELGGGGGSESSRPVARHGSRAESERSGGASQKEIPDEDARLVYVDEPGRSNERFEFAGNSIRTAKYSVLTFLPRNLFEQFHRVAYIYFLVIAVLNQLPQLAVFGRGASIMPLAFVLLVTAVKDGYEDWRRHRSDRIENNRTAHVLSSDDASAGQFLPKPWKEVRVGELIMLRSNDSIPCDMVLLSTSDPSGVAYVQTINLDGESNLKTRYAKQETLSRAPERDRLSGVIRCERPNRNIYGFTANMEVKGKRVSLGPSNIMLRGCELKNTAWAVGVAVYAGSETKVMLNSSGAPSKRSRLETHMNRETILLSIVLIAMCSLVSILSGIWLGNHKDELNFSPYFRKRDFSEGQEDNYNYYGIGLEVLFRFLMSVIVFQIMIPISLYISMELVRLGQAYFMIRDANLYDEASKSRFQCRALNINEDLGQIKYVFSDKTGTLTENKMEFRCASIRGVDYHGGKSPSPGHDSRDCSSVTVGDQVWRPKMTVNTDPELLGLLRSGDDTEERRLAHNFFLALSACNTIVPIVVDTPDPGLKLIDYQGESPDEQALVYAAAAYGFVLIERTSGHIVIDVLGVRQRFDVLGLHEFDSDRKRMSVIVGCPDKIVKLFVKGADSSIFGVLEKSLNLEIVRATENHLHAYSSLGLRTLVVGMRELTDMEFQDWKSSYEKACTALFGRASLLRAVASNIESNIHVLGASGIEDKLQEGVPEAIESLRKAGIKIWVLTGDKQETAISIGYSCKLLTSNMTQIIINCHSKESCRKNLEDALAMSKKLVAMSHGAQNARGTESSRVLLALIIDGTSLVYILETELEEELFKVATNCDVVLCCRVAPLQKAGIVALIKKRTDDMTLAIGDGANDVSMIQMADVGIGISGQEGRQAVMASDFAMGQFRFLVPLLLVHGHWNYQRMAYMILYNFYRNAVFVFMLFWYILYTAFSLTTAITEWSSVLYSIVYTALPTIIVGILDKDLGRKTLLKYPQLYGAGQREERYNLKLFLLTMMDTVWQSAAIFFIPYLAYRHSTIDGSSIGDLWTLAVVILVNIHLAMDVFRWNWITHAAIWGCIVATVISVIIIDSIPFLPGYWAIFKIMGEGLFWLCLLGILVVGLIPRFASKAFNEYLMPCDIHIARELEKFGNLNEVPAGDVEMESISQSQGLNTRQ</sequence>
<dbReference type="InterPro" id="IPR023299">
    <property type="entry name" value="ATPase_P-typ_cyto_dom_N"/>
</dbReference>
<dbReference type="CDD" id="cd02073">
    <property type="entry name" value="P-type_ATPase_APLT_Dnf-like"/>
    <property type="match status" value="1"/>
</dbReference>
<reference evidence="19" key="1">
    <citation type="submission" date="2015-07" db="EMBL/GenBank/DDBJ databases">
        <title>Transcriptome Assembly of Anthurium amnicola.</title>
        <authorList>
            <person name="Suzuki J."/>
        </authorList>
    </citation>
    <scope>NUCLEOTIDE SEQUENCE</scope>
</reference>
<comment type="subcellular location">
    <subcellularLocation>
        <location evidence="1 15">Membrane</location>
        <topology evidence="1 15">Multi-pass membrane protein</topology>
    </subcellularLocation>
</comment>
<dbReference type="Pfam" id="PF13246">
    <property type="entry name" value="Cation_ATPase"/>
    <property type="match status" value="1"/>
</dbReference>
<dbReference type="GO" id="GO:0016887">
    <property type="term" value="F:ATP hydrolysis activity"/>
    <property type="evidence" value="ECO:0007669"/>
    <property type="project" value="InterPro"/>
</dbReference>
<feature type="transmembrane region" description="Helical" evidence="15">
    <location>
        <begin position="1067"/>
        <end position="1089"/>
    </location>
</feature>
<evidence type="ECO:0000259" key="17">
    <source>
        <dbReference type="Pfam" id="PF16209"/>
    </source>
</evidence>
<feature type="transmembrane region" description="Helical" evidence="15">
    <location>
        <begin position="439"/>
        <end position="460"/>
    </location>
</feature>
<evidence type="ECO:0000256" key="16">
    <source>
        <dbReference type="SAM" id="MobiDB-lite"/>
    </source>
</evidence>
<dbReference type="InterPro" id="IPR008250">
    <property type="entry name" value="ATPase_P-typ_transduc_dom_A_sf"/>
</dbReference>
<dbReference type="FunFam" id="2.70.150.10:FF:000054">
    <property type="entry name" value="Phospholipid-transporting ATPase"/>
    <property type="match status" value="1"/>
</dbReference>
<dbReference type="SUPFAM" id="SSF81665">
    <property type="entry name" value="Calcium ATPase, transmembrane domain M"/>
    <property type="match status" value="1"/>
</dbReference>
<feature type="transmembrane region" description="Helical" evidence="15">
    <location>
        <begin position="383"/>
        <end position="404"/>
    </location>
</feature>
<name>A0A1D1YEC0_9ARAE</name>
<feature type="transmembrane region" description="Helical" evidence="15">
    <location>
        <begin position="990"/>
        <end position="1009"/>
    </location>
</feature>
<dbReference type="PRINTS" id="PR00119">
    <property type="entry name" value="CATATPASE"/>
</dbReference>
<feature type="compositionally biased region" description="Pro residues" evidence="16">
    <location>
        <begin position="14"/>
        <end position="35"/>
    </location>
</feature>
<feature type="binding site" evidence="13">
    <location>
        <position position="684"/>
    </location>
    <ligand>
        <name>ATP</name>
        <dbReference type="ChEBI" id="CHEBI:30616"/>
    </ligand>
</feature>
<dbReference type="Pfam" id="PF16212">
    <property type="entry name" value="PhoLip_ATPase_C"/>
    <property type="match status" value="1"/>
</dbReference>
<proteinExistence type="inferred from homology"/>
<dbReference type="NCBIfam" id="TIGR01652">
    <property type="entry name" value="ATPase-Plipid"/>
    <property type="match status" value="1"/>
</dbReference>
<dbReference type="SUPFAM" id="SSF81660">
    <property type="entry name" value="Metal cation-transporting ATPase, ATP-binding domain N"/>
    <property type="match status" value="1"/>
</dbReference>
<keyword evidence="7 14" id="KW-0460">Magnesium</keyword>
<keyword evidence="10 15" id="KW-0472">Membrane</keyword>
<keyword evidence="5 13" id="KW-0547">Nucleotide-binding</keyword>
<evidence type="ECO:0000256" key="14">
    <source>
        <dbReference type="PIRSR" id="PIRSR606539-3"/>
    </source>
</evidence>
<gene>
    <name evidence="19" type="primary">ALA1_4</name>
    <name evidence="19" type="ORF">g.71060</name>
</gene>
<accession>A0A1D1YEC0</accession>
<dbReference type="InterPro" id="IPR023214">
    <property type="entry name" value="HAD_sf"/>
</dbReference>
<feature type="domain" description="P-type ATPase N-terminal" evidence="17">
    <location>
        <begin position="117"/>
        <end position="183"/>
    </location>
</feature>
<feature type="binding site" evidence="13">
    <location>
        <position position="902"/>
    </location>
    <ligand>
        <name>ATP</name>
        <dbReference type="ChEBI" id="CHEBI:30616"/>
    </ligand>
</feature>
<feature type="binding site" evidence="13">
    <location>
        <position position="509"/>
    </location>
    <ligand>
        <name>ATP</name>
        <dbReference type="ChEBI" id="CHEBI:30616"/>
    </ligand>
</feature>
<feature type="domain" description="P-type ATPase C-terminal" evidence="18">
    <location>
        <begin position="954"/>
        <end position="1193"/>
    </location>
</feature>
<dbReference type="EMBL" id="GDJX01014957">
    <property type="protein sequence ID" value="JAT52979.1"/>
    <property type="molecule type" value="Transcribed_RNA"/>
</dbReference>
<feature type="transmembrane region" description="Helical" evidence="15">
    <location>
        <begin position="1021"/>
        <end position="1038"/>
    </location>
</feature>
<feature type="binding site" evidence="13">
    <location>
        <position position="800"/>
    </location>
    <ligand>
        <name>ATP</name>
        <dbReference type="ChEBI" id="CHEBI:30616"/>
    </ligand>
</feature>
<dbReference type="EC" id="7.6.2.1" evidence="15"/>
<dbReference type="InterPro" id="IPR044492">
    <property type="entry name" value="P_typ_ATPase_HD_dom"/>
</dbReference>
<evidence type="ECO:0000256" key="4">
    <source>
        <dbReference type="ARBA" id="ARBA00022723"/>
    </source>
</evidence>
<keyword evidence="3 15" id="KW-0812">Transmembrane</keyword>
<feature type="binding site" evidence="13">
    <location>
        <position position="799"/>
    </location>
    <ligand>
        <name>ATP</name>
        <dbReference type="ChEBI" id="CHEBI:30616"/>
    </ligand>
</feature>
<evidence type="ECO:0000256" key="11">
    <source>
        <dbReference type="ARBA" id="ARBA00034036"/>
    </source>
</evidence>
<organism evidence="19">
    <name type="scientific">Anthurium amnicola</name>
    <dbReference type="NCBI Taxonomy" id="1678845"/>
    <lineage>
        <taxon>Eukaryota</taxon>
        <taxon>Viridiplantae</taxon>
        <taxon>Streptophyta</taxon>
        <taxon>Embryophyta</taxon>
        <taxon>Tracheophyta</taxon>
        <taxon>Spermatophyta</taxon>
        <taxon>Magnoliopsida</taxon>
        <taxon>Liliopsida</taxon>
        <taxon>Araceae</taxon>
        <taxon>Pothoideae</taxon>
        <taxon>Potheae</taxon>
        <taxon>Anthurium</taxon>
    </lineage>
</organism>
<dbReference type="Gene3D" id="3.40.1110.10">
    <property type="entry name" value="Calcium-transporting ATPase, cytoplasmic domain N"/>
    <property type="match status" value="1"/>
</dbReference>
<dbReference type="SFLD" id="SFLDF00027">
    <property type="entry name" value="p-type_atpase"/>
    <property type="match status" value="1"/>
</dbReference>
<feature type="binding site" evidence="13">
    <location>
        <position position="801"/>
    </location>
    <ligand>
        <name>ATP</name>
        <dbReference type="ChEBI" id="CHEBI:30616"/>
    </ligand>
</feature>
<feature type="binding site" evidence="14">
    <location>
        <position position="928"/>
    </location>
    <ligand>
        <name>Mg(2+)</name>
        <dbReference type="ChEBI" id="CHEBI:18420"/>
    </ligand>
</feature>
<dbReference type="InterPro" id="IPR023298">
    <property type="entry name" value="ATPase_P-typ_TM_dom_sf"/>
</dbReference>
<dbReference type="InterPro" id="IPR032631">
    <property type="entry name" value="P-type_ATPase_N"/>
</dbReference>
<feature type="binding site" evidence="13">
    <location>
        <position position="931"/>
    </location>
    <ligand>
        <name>ATP</name>
        <dbReference type="ChEBI" id="CHEBI:30616"/>
    </ligand>
</feature>
<feature type="binding site" evidence="14">
    <location>
        <position position="508"/>
    </location>
    <ligand>
        <name>Mg(2+)</name>
        <dbReference type="ChEBI" id="CHEBI:18420"/>
    </ligand>
</feature>
<protein>
    <recommendedName>
        <fullName evidence="15">Phospholipid-transporting ATPase</fullName>
        <ecNumber evidence="15">7.6.2.1</ecNumber>
    </recommendedName>
</protein>
<feature type="binding site" evidence="14">
    <location>
        <position position="932"/>
    </location>
    <ligand>
        <name>Mg(2+)</name>
        <dbReference type="ChEBI" id="CHEBI:18420"/>
    </ligand>
</feature>
<comment type="catalytic activity">
    <reaction evidence="11 15">
        <text>ATP + H2O + phospholipidSide 1 = ADP + phosphate + phospholipidSide 2.</text>
        <dbReference type="EC" id="7.6.2.1"/>
    </reaction>
</comment>
<evidence type="ECO:0000256" key="15">
    <source>
        <dbReference type="RuleBase" id="RU362033"/>
    </source>
</evidence>
<dbReference type="GO" id="GO:0005524">
    <property type="term" value="F:ATP binding"/>
    <property type="evidence" value="ECO:0007669"/>
    <property type="project" value="UniProtKB-UniRule"/>
</dbReference>
<dbReference type="SUPFAM" id="SSF56784">
    <property type="entry name" value="HAD-like"/>
    <property type="match status" value="1"/>
</dbReference>
<keyword evidence="4 14" id="KW-0479">Metal-binding</keyword>
<dbReference type="InterPro" id="IPR001757">
    <property type="entry name" value="P_typ_ATPase"/>
</dbReference>
<dbReference type="InterPro" id="IPR036412">
    <property type="entry name" value="HAD-like_sf"/>
</dbReference>
<feature type="binding site" evidence="13">
    <location>
        <position position="932"/>
    </location>
    <ligand>
        <name>ATP</name>
        <dbReference type="ChEBI" id="CHEBI:30616"/>
    </ligand>
</feature>
<evidence type="ECO:0000256" key="12">
    <source>
        <dbReference type="PIRSR" id="PIRSR606539-1"/>
    </source>
</evidence>
<dbReference type="Gene3D" id="2.70.150.10">
    <property type="entry name" value="Calcium-transporting ATPase, cytoplasmic transduction domain A"/>
    <property type="match status" value="1"/>
</dbReference>
<dbReference type="InterPro" id="IPR018303">
    <property type="entry name" value="ATPase_P-typ_P_site"/>
</dbReference>
<feature type="transmembrane region" description="Helical" evidence="15">
    <location>
        <begin position="182"/>
        <end position="200"/>
    </location>
</feature>
<dbReference type="GO" id="GO:0045332">
    <property type="term" value="P:phospholipid translocation"/>
    <property type="evidence" value="ECO:0007669"/>
    <property type="project" value="TreeGrafter"/>
</dbReference>
<dbReference type="PRINTS" id="PR00121">
    <property type="entry name" value="NAKATPASE"/>
</dbReference>
<dbReference type="FunFam" id="3.40.1110.10:FF:000025">
    <property type="entry name" value="Phospholipid-transporting ATPase"/>
    <property type="match status" value="1"/>
</dbReference>
<dbReference type="InterPro" id="IPR006539">
    <property type="entry name" value="P-type_ATPase_IV"/>
</dbReference>
<feature type="binding site" evidence="14">
    <location>
        <position position="510"/>
    </location>
    <ligand>
        <name>Mg(2+)</name>
        <dbReference type="ChEBI" id="CHEBI:18420"/>
    </ligand>
</feature>
<feature type="active site" description="4-aspartylphosphate intermediate" evidence="12">
    <location>
        <position position="508"/>
    </location>
</feature>
<evidence type="ECO:0000256" key="9">
    <source>
        <dbReference type="ARBA" id="ARBA00022989"/>
    </source>
</evidence>
<dbReference type="FunFam" id="3.40.50.1000:FF:000221">
    <property type="entry name" value="Phospholipid-transporting ATPase"/>
    <property type="match status" value="1"/>
</dbReference>
<keyword evidence="6 13" id="KW-0067">ATP-binding</keyword>
<dbReference type="NCBIfam" id="TIGR01494">
    <property type="entry name" value="ATPase_P-type"/>
    <property type="match status" value="1"/>
</dbReference>
<dbReference type="Pfam" id="PF16209">
    <property type="entry name" value="PhoLip_ATPase_N"/>
    <property type="match status" value="1"/>
</dbReference>
<dbReference type="InterPro" id="IPR032630">
    <property type="entry name" value="P_typ_ATPase_c"/>
</dbReference>
<dbReference type="Gene3D" id="3.40.50.1000">
    <property type="entry name" value="HAD superfamily/HAD-like"/>
    <property type="match status" value="1"/>
</dbReference>
<feature type="binding site" evidence="13">
    <location>
        <position position="661"/>
    </location>
    <ligand>
        <name>ATP</name>
        <dbReference type="ChEBI" id="CHEBI:30616"/>
    </ligand>
</feature>
<feature type="compositionally biased region" description="Low complexity" evidence="16">
    <location>
        <begin position="56"/>
        <end position="66"/>
    </location>
</feature>
<feature type="binding site" evidence="13">
    <location>
        <position position="510"/>
    </location>
    <ligand>
        <name>ATP</name>
        <dbReference type="ChEBI" id="CHEBI:30616"/>
    </ligand>
</feature>
<dbReference type="GO" id="GO:0005886">
    <property type="term" value="C:plasma membrane"/>
    <property type="evidence" value="ECO:0007669"/>
    <property type="project" value="TreeGrafter"/>
</dbReference>
<feature type="binding site" evidence="13">
    <location>
        <position position="508"/>
    </location>
    <ligand>
        <name>ATP</name>
        <dbReference type="ChEBI" id="CHEBI:30616"/>
    </ligand>
</feature>
<dbReference type="SFLD" id="SFLDS00003">
    <property type="entry name" value="Haloacid_Dehalogenase"/>
    <property type="match status" value="1"/>
</dbReference>
<evidence type="ECO:0000256" key="10">
    <source>
        <dbReference type="ARBA" id="ARBA00023136"/>
    </source>
</evidence>
<dbReference type="SUPFAM" id="SSF81653">
    <property type="entry name" value="Calcium ATPase, transduction domain A"/>
    <property type="match status" value="1"/>
</dbReference>
<dbReference type="PANTHER" id="PTHR24092">
    <property type="entry name" value="PROBABLE PHOSPHOLIPID-TRANSPORTING ATPASE"/>
    <property type="match status" value="1"/>
</dbReference>
<feature type="binding site" evidence="13">
    <location>
        <position position="719"/>
    </location>
    <ligand>
        <name>ATP</name>
        <dbReference type="ChEBI" id="CHEBI:30616"/>
    </ligand>
</feature>
<comment type="cofactor">
    <cofactor evidence="14">
        <name>Mg(2+)</name>
        <dbReference type="ChEBI" id="CHEBI:18420"/>
    </cofactor>
</comment>
<evidence type="ECO:0000256" key="6">
    <source>
        <dbReference type="ARBA" id="ARBA00022840"/>
    </source>
</evidence>
<dbReference type="PROSITE" id="PS00154">
    <property type="entry name" value="ATPASE_E1_E2"/>
    <property type="match status" value="1"/>
</dbReference>
<feature type="transmembrane region" description="Helical" evidence="15">
    <location>
        <begin position="1125"/>
        <end position="1145"/>
    </location>
</feature>
<dbReference type="SFLD" id="SFLDG00002">
    <property type="entry name" value="C1.7:_P-type_atpase_like"/>
    <property type="match status" value="1"/>
</dbReference>
<evidence type="ECO:0000256" key="2">
    <source>
        <dbReference type="ARBA" id="ARBA00008109"/>
    </source>
</evidence>
<keyword evidence="9 15" id="KW-1133">Transmembrane helix</keyword>
<dbReference type="AlphaFoldDB" id="A0A1D1YEC0"/>
<feature type="transmembrane region" description="Helical" evidence="15">
    <location>
        <begin position="1101"/>
        <end position="1118"/>
    </location>
</feature>
<feature type="binding site" evidence="13">
    <location>
        <position position="620"/>
    </location>
    <ligand>
        <name>ATP</name>
        <dbReference type="ChEBI" id="CHEBI:30616"/>
    </ligand>
</feature>
<evidence type="ECO:0000256" key="7">
    <source>
        <dbReference type="ARBA" id="ARBA00022842"/>
    </source>
</evidence>
<dbReference type="PANTHER" id="PTHR24092:SF91">
    <property type="entry name" value="PHOSPHOLIPID-TRANSPORTING ATPASE 1"/>
    <property type="match status" value="1"/>
</dbReference>
<evidence type="ECO:0000256" key="1">
    <source>
        <dbReference type="ARBA" id="ARBA00004141"/>
    </source>
</evidence>
<keyword evidence="8 15" id="KW-1278">Translocase</keyword>
<feature type="transmembrane region" description="Helical" evidence="15">
    <location>
        <begin position="1165"/>
        <end position="1183"/>
    </location>
</feature>
<evidence type="ECO:0000256" key="3">
    <source>
        <dbReference type="ARBA" id="ARBA00022692"/>
    </source>
</evidence>
<feature type="region of interest" description="Disordered" evidence="16">
    <location>
        <begin position="1"/>
        <end position="113"/>
    </location>
</feature>
<evidence type="ECO:0000256" key="5">
    <source>
        <dbReference type="ARBA" id="ARBA00022741"/>
    </source>
</evidence>
<dbReference type="GO" id="GO:0000287">
    <property type="term" value="F:magnesium ion binding"/>
    <property type="evidence" value="ECO:0007669"/>
    <property type="project" value="UniProtKB-UniRule"/>
</dbReference>
<evidence type="ECO:0000259" key="18">
    <source>
        <dbReference type="Pfam" id="PF16212"/>
    </source>
</evidence>
<comment type="similarity">
    <text evidence="2 15">Belongs to the cation transport ATPase (P-type) (TC 3.A.3) family. Type IV subfamily.</text>
</comment>
<feature type="binding site" evidence="13">
    <location>
        <position position="908"/>
    </location>
    <ligand>
        <name>ATP</name>
        <dbReference type="ChEBI" id="CHEBI:30616"/>
    </ligand>
</feature>
<evidence type="ECO:0000256" key="13">
    <source>
        <dbReference type="PIRSR" id="PIRSR606539-2"/>
    </source>
</evidence>
<dbReference type="GO" id="GO:0140326">
    <property type="term" value="F:ATPase-coupled intramembrane lipid transporter activity"/>
    <property type="evidence" value="ECO:0007669"/>
    <property type="project" value="UniProtKB-EC"/>
</dbReference>